<keyword evidence="2" id="KW-0378">Hydrolase</keyword>
<dbReference type="AlphaFoldDB" id="A0A485M3N4"/>
<dbReference type="Pfam" id="PF03372">
    <property type="entry name" value="Exo_endo_phos"/>
    <property type="match status" value="1"/>
</dbReference>
<protein>
    <submittedName>
        <fullName evidence="2">Endonuclease/Exonuclease/phosphatase family protein</fullName>
    </submittedName>
</protein>
<dbReference type="GO" id="GO:0004527">
    <property type="term" value="F:exonuclease activity"/>
    <property type="evidence" value="ECO:0007669"/>
    <property type="project" value="UniProtKB-KW"/>
</dbReference>
<keyword evidence="2" id="KW-0540">Nuclease</keyword>
<reference evidence="2" key="1">
    <citation type="submission" date="2019-03" db="EMBL/GenBank/DDBJ databases">
        <authorList>
            <person name="Hao L."/>
        </authorList>
    </citation>
    <scope>NUCLEOTIDE SEQUENCE</scope>
</reference>
<dbReference type="InterPro" id="IPR036691">
    <property type="entry name" value="Endo/exonu/phosph_ase_sf"/>
</dbReference>
<dbReference type="SUPFAM" id="SSF56219">
    <property type="entry name" value="DNase I-like"/>
    <property type="match status" value="1"/>
</dbReference>
<proteinExistence type="predicted"/>
<dbReference type="GO" id="GO:0016020">
    <property type="term" value="C:membrane"/>
    <property type="evidence" value="ECO:0007669"/>
    <property type="project" value="GOC"/>
</dbReference>
<dbReference type="GO" id="GO:0004519">
    <property type="term" value="F:endonuclease activity"/>
    <property type="evidence" value="ECO:0007669"/>
    <property type="project" value="UniProtKB-KW"/>
</dbReference>
<dbReference type="GO" id="GO:0006506">
    <property type="term" value="P:GPI anchor biosynthetic process"/>
    <property type="evidence" value="ECO:0007669"/>
    <property type="project" value="TreeGrafter"/>
</dbReference>
<dbReference type="Gene3D" id="3.60.10.10">
    <property type="entry name" value="Endonuclease/exonuclease/phosphatase"/>
    <property type="match status" value="1"/>
</dbReference>
<dbReference type="InterPro" id="IPR051916">
    <property type="entry name" value="GPI-anchor_lipid_remodeler"/>
</dbReference>
<dbReference type="InterPro" id="IPR005135">
    <property type="entry name" value="Endo/exonuclease/phosphatase"/>
</dbReference>
<keyword evidence="2" id="KW-0269">Exonuclease</keyword>
<dbReference type="PANTHER" id="PTHR14859">
    <property type="entry name" value="CALCOFLUOR WHITE HYPERSENSITIVE PROTEIN PRECURSOR"/>
    <property type="match status" value="1"/>
</dbReference>
<name>A0A485M3N4_9ZZZZ</name>
<dbReference type="EMBL" id="CAADRM010000116">
    <property type="protein sequence ID" value="VFU16158.1"/>
    <property type="molecule type" value="Genomic_DNA"/>
</dbReference>
<feature type="domain" description="Endonuclease/exonuclease/phosphatase" evidence="1">
    <location>
        <begin position="35"/>
        <end position="231"/>
    </location>
</feature>
<keyword evidence="2" id="KW-0255">Endonuclease</keyword>
<dbReference type="PANTHER" id="PTHR14859:SF15">
    <property type="entry name" value="ENDONUCLEASE_EXONUCLEASE_PHOSPHATASE DOMAIN-CONTAINING PROTEIN"/>
    <property type="match status" value="1"/>
</dbReference>
<gene>
    <name evidence="2" type="ORF">SCFA_510028</name>
</gene>
<sequence>MTANTLEESGSRRIKVATYNIHGWIGTDQRQMPLRAIRVISELGADIVALQEANFSLEQGGHLDETFFSTLTDMEVVLGPTFFKYALHYGNVLLSRFPIVRFHRIDLSAHPYEPRGAIDAFIRIGGTTIRVLTAHLGLRAIERRFQADMLMQTLSSDFQGTVIVLGDFNEWTLRRAALKRLYSLFGKTKSPRTFPSFLPLFSLDRIMVSPPESLVEVQAHRNLDIIMASDHLPVTGIVKI</sequence>
<evidence type="ECO:0000313" key="2">
    <source>
        <dbReference type="EMBL" id="VFU16158.1"/>
    </source>
</evidence>
<evidence type="ECO:0000259" key="1">
    <source>
        <dbReference type="Pfam" id="PF03372"/>
    </source>
</evidence>
<accession>A0A485M3N4</accession>
<organism evidence="2">
    <name type="scientific">anaerobic digester metagenome</name>
    <dbReference type="NCBI Taxonomy" id="1263854"/>
    <lineage>
        <taxon>unclassified sequences</taxon>
        <taxon>metagenomes</taxon>
        <taxon>ecological metagenomes</taxon>
    </lineage>
</organism>